<dbReference type="STRING" id="493.BWD07_09375"/>
<reference evidence="2 3" key="1">
    <citation type="submission" date="2018-12" db="EMBL/GenBank/DDBJ databases">
        <authorList>
            <consortium name="Pathogen Informatics"/>
        </authorList>
    </citation>
    <scope>NUCLEOTIDE SEQUENCE [LARGE SCALE GENOMIC DNA]</scope>
    <source>
        <strain evidence="2 3">NCTC10296</strain>
    </source>
</reference>
<dbReference type="InterPro" id="IPR036513">
    <property type="entry name" value="STAS_dom_sf"/>
</dbReference>
<organism evidence="2 3">
    <name type="scientific">Neisseria canis</name>
    <dbReference type="NCBI Taxonomy" id="493"/>
    <lineage>
        <taxon>Bacteria</taxon>
        <taxon>Pseudomonadati</taxon>
        <taxon>Pseudomonadota</taxon>
        <taxon>Betaproteobacteria</taxon>
        <taxon>Neisseriales</taxon>
        <taxon>Neisseriaceae</taxon>
        <taxon>Neisseria</taxon>
    </lineage>
</organism>
<protein>
    <submittedName>
        <fullName evidence="2">NTP binding protein</fullName>
    </submittedName>
</protein>
<dbReference type="EMBL" id="LR134313">
    <property type="protein sequence ID" value="VEF00124.1"/>
    <property type="molecule type" value="Genomic_DNA"/>
</dbReference>
<dbReference type="Proteomes" id="UP000279284">
    <property type="component" value="Chromosome"/>
</dbReference>
<dbReference type="Gene3D" id="3.30.750.24">
    <property type="entry name" value="STAS domain"/>
    <property type="match status" value="1"/>
</dbReference>
<dbReference type="KEGG" id="nci:NCTC10296_00697"/>
<sequence>MMNTEIRENVLLLSGEVTVTTVTAATYRQFRQACTSPKVDTLDLSGVTRADSACLSLLLSAVRREPKPAIRSIPESVASLAELYEIQEWIRV</sequence>
<accession>A0A3S4SFC1</accession>
<evidence type="ECO:0000313" key="3">
    <source>
        <dbReference type="Proteomes" id="UP000279284"/>
    </source>
</evidence>
<dbReference type="AlphaFoldDB" id="A0A3S4SFC1"/>
<proteinExistence type="predicted"/>
<gene>
    <name evidence="2" type="ORF">NCTC10296_00697</name>
</gene>
<dbReference type="Pfam" id="PF13466">
    <property type="entry name" value="STAS_2"/>
    <property type="match status" value="1"/>
</dbReference>
<dbReference type="InterPro" id="IPR058548">
    <property type="entry name" value="MlaB-like_STAS"/>
</dbReference>
<feature type="domain" description="MlaB-like STAS" evidence="1">
    <location>
        <begin position="13"/>
        <end position="84"/>
    </location>
</feature>
<keyword evidence="3" id="KW-1185">Reference proteome</keyword>
<dbReference type="SUPFAM" id="SSF52091">
    <property type="entry name" value="SpoIIaa-like"/>
    <property type="match status" value="1"/>
</dbReference>
<name>A0A3S4SFC1_9NEIS</name>
<evidence type="ECO:0000259" key="1">
    <source>
        <dbReference type="Pfam" id="PF13466"/>
    </source>
</evidence>
<evidence type="ECO:0000313" key="2">
    <source>
        <dbReference type="EMBL" id="VEF00124.1"/>
    </source>
</evidence>